<feature type="compositionally biased region" description="Basic and acidic residues" evidence="1">
    <location>
        <begin position="57"/>
        <end position="74"/>
    </location>
</feature>
<evidence type="ECO:0000313" key="3">
    <source>
        <dbReference type="Proteomes" id="UP000324222"/>
    </source>
</evidence>
<proteinExistence type="predicted"/>
<feature type="compositionally biased region" description="Low complexity" evidence="1">
    <location>
        <begin position="112"/>
        <end position="123"/>
    </location>
</feature>
<dbReference type="EMBL" id="VSRR010058813">
    <property type="protein sequence ID" value="MPC82086.1"/>
    <property type="molecule type" value="Genomic_DNA"/>
</dbReference>
<feature type="region of interest" description="Disordered" evidence="1">
    <location>
        <begin position="24"/>
        <end position="74"/>
    </location>
</feature>
<dbReference type="AlphaFoldDB" id="A0A5B7IJR7"/>
<evidence type="ECO:0000256" key="1">
    <source>
        <dbReference type="SAM" id="MobiDB-lite"/>
    </source>
</evidence>
<feature type="region of interest" description="Disordered" evidence="1">
    <location>
        <begin position="103"/>
        <end position="123"/>
    </location>
</feature>
<evidence type="ECO:0000313" key="2">
    <source>
        <dbReference type="EMBL" id="MPC82086.1"/>
    </source>
</evidence>
<gene>
    <name evidence="2" type="ORF">E2C01_076731</name>
</gene>
<reference evidence="2 3" key="1">
    <citation type="submission" date="2019-05" db="EMBL/GenBank/DDBJ databases">
        <title>Another draft genome of Portunus trituberculatus and its Hox gene families provides insights of decapod evolution.</title>
        <authorList>
            <person name="Jeong J.-H."/>
            <person name="Song I."/>
            <person name="Kim S."/>
            <person name="Choi T."/>
            <person name="Kim D."/>
            <person name="Ryu S."/>
            <person name="Kim W."/>
        </authorList>
    </citation>
    <scope>NUCLEOTIDE SEQUENCE [LARGE SCALE GENOMIC DNA]</scope>
    <source>
        <tissue evidence="2">Muscle</tissue>
    </source>
</reference>
<accession>A0A5B7IJR7</accession>
<organism evidence="2 3">
    <name type="scientific">Portunus trituberculatus</name>
    <name type="common">Swimming crab</name>
    <name type="synonym">Neptunus trituberculatus</name>
    <dbReference type="NCBI Taxonomy" id="210409"/>
    <lineage>
        <taxon>Eukaryota</taxon>
        <taxon>Metazoa</taxon>
        <taxon>Ecdysozoa</taxon>
        <taxon>Arthropoda</taxon>
        <taxon>Crustacea</taxon>
        <taxon>Multicrustacea</taxon>
        <taxon>Malacostraca</taxon>
        <taxon>Eumalacostraca</taxon>
        <taxon>Eucarida</taxon>
        <taxon>Decapoda</taxon>
        <taxon>Pleocyemata</taxon>
        <taxon>Brachyura</taxon>
        <taxon>Eubrachyura</taxon>
        <taxon>Portunoidea</taxon>
        <taxon>Portunidae</taxon>
        <taxon>Portuninae</taxon>
        <taxon>Portunus</taxon>
    </lineage>
</organism>
<protein>
    <submittedName>
        <fullName evidence="2">Uncharacterized protein</fullName>
    </submittedName>
</protein>
<dbReference type="Proteomes" id="UP000324222">
    <property type="component" value="Unassembled WGS sequence"/>
</dbReference>
<sequence length="123" mass="14215">MLISAEIGMRPLFVASEIKVSWSESVMKEEGGEQEEEEEKEEEKEEEGVEEDGMGVTEKKKKEQREYRDKERSAVLRVVRPKAKMKGTSKHKQTISMRMKLIRKRRDKILSGKKSSGSISRLT</sequence>
<keyword evidence="3" id="KW-1185">Reference proteome</keyword>
<name>A0A5B7IJR7_PORTR</name>
<feature type="compositionally biased region" description="Acidic residues" evidence="1">
    <location>
        <begin position="32"/>
        <end position="53"/>
    </location>
</feature>
<comment type="caution">
    <text evidence="2">The sequence shown here is derived from an EMBL/GenBank/DDBJ whole genome shotgun (WGS) entry which is preliminary data.</text>
</comment>